<comment type="caution">
    <text evidence="1">The sequence shown here is derived from an EMBL/GenBank/DDBJ whole genome shotgun (WGS) entry which is preliminary data.</text>
</comment>
<keyword evidence="2" id="KW-1185">Reference proteome</keyword>
<dbReference type="EMBL" id="JALQCY010000002">
    <property type="protein sequence ID" value="MCK9793529.1"/>
    <property type="molecule type" value="Genomic_DNA"/>
</dbReference>
<dbReference type="Gene3D" id="3.30.2130.10">
    <property type="entry name" value="VC0802-like"/>
    <property type="match status" value="1"/>
</dbReference>
<sequence length="146" mass="15053">MTPTPSTTRPQDLEVVLAAGAGALAGLGESLGHAGVSLEGGGVTTHDGTRVAHFLVDDGPRALAALAAAGIGPAVARDVVMTRLDQDVPGQMGAFARRLADADVAVQVLYSDHAGSLVLLVPDEDLPACRAVVREWDRERDARRAP</sequence>
<evidence type="ECO:0000313" key="1">
    <source>
        <dbReference type="EMBL" id="MCK9793529.1"/>
    </source>
</evidence>
<proteinExistence type="predicted"/>
<protein>
    <submittedName>
        <fullName evidence="1">ACT domain-containing protein</fullName>
    </submittedName>
</protein>
<accession>A0ABT0J236</accession>
<gene>
    <name evidence="1" type="ORF">M1843_07215</name>
</gene>
<name>A0ABT0J236_9MICO</name>
<reference evidence="1 2" key="1">
    <citation type="submission" date="2022-02" db="EMBL/GenBank/DDBJ databases">
        <title>The car tank lid bacteriome: a reservoir of bacteria with potential in bioremediation of fuel.</title>
        <authorList>
            <person name="Vidal-Verdu A."/>
            <person name="Gomez-Martinez D."/>
            <person name="Latorre-Perez A."/>
            <person name="Pereto J."/>
            <person name="Porcar M."/>
        </authorList>
    </citation>
    <scope>NUCLEOTIDE SEQUENCE [LARGE SCALE GENOMIC DNA]</scope>
    <source>
        <strain evidence="1 2">4D.3</strain>
    </source>
</reference>
<organism evidence="1 2">
    <name type="scientific">Isoptericola peretonis</name>
    <dbReference type="NCBI Taxonomy" id="2918523"/>
    <lineage>
        <taxon>Bacteria</taxon>
        <taxon>Bacillati</taxon>
        <taxon>Actinomycetota</taxon>
        <taxon>Actinomycetes</taxon>
        <taxon>Micrococcales</taxon>
        <taxon>Promicromonosporaceae</taxon>
        <taxon>Isoptericola</taxon>
    </lineage>
</organism>
<dbReference type="RefSeq" id="WP_416343375.1">
    <property type="nucleotide sequence ID" value="NZ_JALQCY010000002.1"/>
</dbReference>
<dbReference type="Proteomes" id="UP001651050">
    <property type="component" value="Unassembled WGS sequence"/>
</dbReference>
<evidence type="ECO:0000313" key="2">
    <source>
        <dbReference type="Proteomes" id="UP001651050"/>
    </source>
</evidence>